<protein>
    <recommendedName>
        <fullName evidence="3">Cupin domain-containing protein</fullName>
    </recommendedName>
</protein>
<gene>
    <name evidence="1" type="ORF">GWK09_07915</name>
</gene>
<comment type="caution">
    <text evidence="1">The sequence shown here is derived from an EMBL/GenBank/DDBJ whole genome shotgun (WGS) entry which is preliminary data.</text>
</comment>
<evidence type="ECO:0000313" key="1">
    <source>
        <dbReference type="EMBL" id="NER10439.1"/>
    </source>
</evidence>
<dbReference type="Proteomes" id="UP000468443">
    <property type="component" value="Unassembled WGS sequence"/>
</dbReference>
<dbReference type="SUPFAM" id="SSF51182">
    <property type="entry name" value="RmlC-like cupins"/>
    <property type="match status" value="1"/>
</dbReference>
<dbReference type="EMBL" id="JAABOP010000001">
    <property type="protein sequence ID" value="NER10439.1"/>
    <property type="molecule type" value="Genomic_DNA"/>
</dbReference>
<keyword evidence="2" id="KW-1185">Reference proteome</keyword>
<dbReference type="AlphaFoldDB" id="A0A6P0UEX6"/>
<evidence type="ECO:0000313" key="2">
    <source>
        <dbReference type="Proteomes" id="UP000468443"/>
    </source>
</evidence>
<dbReference type="RefSeq" id="WP_163692443.1">
    <property type="nucleotide sequence ID" value="NZ_FXTW01000001.1"/>
</dbReference>
<organism evidence="1 2">
    <name type="scientific">Muriicola jejuensis</name>
    <dbReference type="NCBI Taxonomy" id="504488"/>
    <lineage>
        <taxon>Bacteria</taxon>
        <taxon>Pseudomonadati</taxon>
        <taxon>Bacteroidota</taxon>
        <taxon>Flavobacteriia</taxon>
        <taxon>Flavobacteriales</taxon>
        <taxon>Flavobacteriaceae</taxon>
        <taxon>Muriicola</taxon>
    </lineage>
</organism>
<accession>A0A6P0UEX6</accession>
<sequence>MNRREINKALLATVANYALIDSLFAFNAFGNSIKPITDHWAIRLHEFCSDLKSASITTTQWQEQISKLYGNINLTEILKFIDFENLIKGFQYPELGVNTKPVKFPKLAGLPEKTVFVKKVFGMKKDRAIIPHGHSNMASAHLILNGEMHLRHYEKIRQEDENLIIKPTIDKIAKIGDNSSISDEKDNVHWFVAKTETAFSFDVIMLDLKNKPYDIHNLDIYEKQDLSDGTLRVPILKLENALNKYGKETHH</sequence>
<name>A0A6P0UEX6_9FLAO</name>
<evidence type="ECO:0008006" key="3">
    <source>
        <dbReference type="Google" id="ProtNLM"/>
    </source>
</evidence>
<proteinExistence type="predicted"/>
<reference evidence="1 2" key="1">
    <citation type="submission" date="2020-01" db="EMBL/GenBank/DDBJ databases">
        <title>Muriicola jejuensis KCTC 22299.</title>
        <authorList>
            <person name="Wang G."/>
        </authorList>
    </citation>
    <scope>NUCLEOTIDE SEQUENCE [LARGE SCALE GENOMIC DNA]</scope>
    <source>
        <strain evidence="1 2">KCTC 22299</strain>
    </source>
</reference>
<dbReference type="InterPro" id="IPR011051">
    <property type="entry name" value="RmlC_Cupin_sf"/>
</dbReference>